<dbReference type="InterPro" id="IPR035906">
    <property type="entry name" value="MetI-like_sf"/>
</dbReference>
<evidence type="ECO:0000256" key="1">
    <source>
        <dbReference type="ARBA" id="ARBA00004651"/>
    </source>
</evidence>
<evidence type="ECO:0000256" key="8">
    <source>
        <dbReference type="RuleBase" id="RU363032"/>
    </source>
</evidence>
<dbReference type="GO" id="GO:0005886">
    <property type="term" value="C:plasma membrane"/>
    <property type="evidence" value="ECO:0007669"/>
    <property type="project" value="UniProtKB-SubCell"/>
</dbReference>
<keyword evidence="7 8" id="KW-0472">Membrane</keyword>
<dbReference type="Gene3D" id="1.10.3720.10">
    <property type="entry name" value="MetI-like"/>
    <property type="match status" value="1"/>
</dbReference>
<feature type="transmembrane region" description="Helical" evidence="8">
    <location>
        <begin position="488"/>
        <end position="512"/>
    </location>
</feature>
<evidence type="ECO:0000256" key="3">
    <source>
        <dbReference type="ARBA" id="ARBA00022448"/>
    </source>
</evidence>
<dbReference type="Pfam" id="PF13416">
    <property type="entry name" value="SBP_bac_8"/>
    <property type="match status" value="1"/>
</dbReference>
<keyword evidence="4" id="KW-1003">Cell membrane</keyword>
<feature type="region of interest" description="Disordered" evidence="9">
    <location>
        <begin position="345"/>
        <end position="393"/>
    </location>
</feature>
<dbReference type="PROSITE" id="PS50928">
    <property type="entry name" value="ABC_TM1"/>
    <property type="match status" value="1"/>
</dbReference>
<keyword evidence="5 8" id="KW-0812">Transmembrane</keyword>
<evidence type="ECO:0000256" key="6">
    <source>
        <dbReference type="ARBA" id="ARBA00022989"/>
    </source>
</evidence>
<proteinExistence type="inferred from homology"/>
<evidence type="ECO:0000256" key="5">
    <source>
        <dbReference type="ARBA" id="ARBA00022692"/>
    </source>
</evidence>
<dbReference type="Pfam" id="PF00528">
    <property type="entry name" value="BPD_transp_1"/>
    <property type="match status" value="1"/>
</dbReference>
<dbReference type="EMBL" id="AOSK01000062">
    <property type="protein sequence ID" value="EYD75977.1"/>
    <property type="molecule type" value="Genomic_DNA"/>
</dbReference>
<evidence type="ECO:0000256" key="9">
    <source>
        <dbReference type="SAM" id="MobiDB-lite"/>
    </source>
</evidence>
<dbReference type="AlphaFoldDB" id="A0A017HNC6"/>
<gene>
    <name evidence="12" type="ORF">Rumeso_02406</name>
</gene>
<comment type="similarity">
    <text evidence="2">Belongs to the binding-protein-dependent transport system permease family. CysTW subfamily.</text>
</comment>
<feature type="transmembrane region" description="Helical" evidence="8">
    <location>
        <begin position="643"/>
        <end position="662"/>
    </location>
</feature>
<keyword evidence="13" id="KW-1185">Reference proteome</keyword>
<keyword evidence="3 8" id="KW-0813">Transport</keyword>
<comment type="caution">
    <text evidence="12">The sequence shown here is derived from an EMBL/GenBank/DDBJ whole genome shotgun (WGS) entry which is preliminary data.</text>
</comment>
<dbReference type="HOGENOM" id="CLU_408755_0_0_5"/>
<evidence type="ECO:0000313" key="12">
    <source>
        <dbReference type="EMBL" id="EYD75977.1"/>
    </source>
</evidence>
<keyword evidence="10" id="KW-0732">Signal</keyword>
<comment type="subcellular location">
    <subcellularLocation>
        <location evidence="1 8">Cell membrane</location>
        <topology evidence="1 8">Multi-pass membrane protein</topology>
    </subcellularLocation>
</comment>
<feature type="transmembrane region" description="Helical" evidence="8">
    <location>
        <begin position="399"/>
        <end position="420"/>
    </location>
</feature>
<dbReference type="InterPro" id="IPR000515">
    <property type="entry name" value="MetI-like"/>
</dbReference>
<evidence type="ECO:0000256" key="2">
    <source>
        <dbReference type="ARBA" id="ARBA00007069"/>
    </source>
</evidence>
<organism evidence="12 13">
    <name type="scientific">Rubellimicrobium mesophilum DSM 19309</name>
    <dbReference type="NCBI Taxonomy" id="442562"/>
    <lineage>
        <taxon>Bacteria</taxon>
        <taxon>Pseudomonadati</taxon>
        <taxon>Pseudomonadota</taxon>
        <taxon>Alphaproteobacteria</taxon>
        <taxon>Rhodobacterales</taxon>
        <taxon>Roseobacteraceae</taxon>
        <taxon>Rubellimicrobium</taxon>
    </lineage>
</organism>
<reference evidence="12 13" key="1">
    <citation type="submission" date="2013-02" db="EMBL/GenBank/DDBJ databases">
        <authorList>
            <person name="Fiebig A."/>
            <person name="Goeker M."/>
            <person name="Klenk H.-P.P."/>
        </authorList>
    </citation>
    <scope>NUCLEOTIDE SEQUENCE [LARGE SCALE GENOMIC DNA]</scope>
    <source>
        <strain evidence="12 13">DSM 19309</strain>
    </source>
</reference>
<dbReference type="PATRIC" id="fig|442562.3.peg.2372"/>
<protein>
    <submittedName>
        <fullName evidence="12">Molybdenum transport system permease protein</fullName>
    </submittedName>
</protein>
<feature type="transmembrane region" description="Helical" evidence="8">
    <location>
        <begin position="458"/>
        <end position="482"/>
    </location>
</feature>
<dbReference type="Proteomes" id="UP000019666">
    <property type="component" value="Unassembled WGS sequence"/>
</dbReference>
<accession>A0A017HNC6</accession>
<dbReference type="STRING" id="442562.Rumeso_02406"/>
<dbReference type="RefSeq" id="WP_245639239.1">
    <property type="nucleotide sequence ID" value="NZ_KK088571.1"/>
</dbReference>
<feature type="signal peptide" evidence="10">
    <location>
        <begin position="1"/>
        <end position="26"/>
    </location>
</feature>
<evidence type="ECO:0000313" key="13">
    <source>
        <dbReference type="Proteomes" id="UP000019666"/>
    </source>
</evidence>
<feature type="domain" description="ABC transmembrane type-1" evidence="11">
    <location>
        <begin position="456"/>
        <end position="661"/>
    </location>
</feature>
<evidence type="ECO:0000256" key="7">
    <source>
        <dbReference type="ARBA" id="ARBA00023136"/>
    </source>
</evidence>
<keyword evidence="6 8" id="KW-1133">Transmembrane helix</keyword>
<dbReference type="GO" id="GO:0055085">
    <property type="term" value="P:transmembrane transport"/>
    <property type="evidence" value="ECO:0007669"/>
    <property type="project" value="InterPro"/>
</dbReference>
<dbReference type="CDD" id="cd06261">
    <property type="entry name" value="TM_PBP2"/>
    <property type="match status" value="1"/>
</dbReference>
<dbReference type="SUPFAM" id="SSF161098">
    <property type="entry name" value="MetI-like"/>
    <property type="match status" value="1"/>
</dbReference>
<dbReference type="SUPFAM" id="SSF53850">
    <property type="entry name" value="Periplasmic binding protein-like II"/>
    <property type="match status" value="1"/>
</dbReference>
<dbReference type="Gene3D" id="3.40.190.10">
    <property type="entry name" value="Periplasmic binding protein-like II"/>
    <property type="match status" value="2"/>
</dbReference>
<dbReference type="PANTHER" id="PTHR42929">
    <property type="entry name" value="INNER MEMBRANE ABC TRANSPORTER PERMEASE PROTEIN YDCU-RELATED-RELATED"/>
    <property type="match status" value="1"/>
</dbReference>
<dbReference type="PANTHER" id="PTHR42929:SF1">
    <property type="entry name" value="INNER MEMBRANE ABC TRANSPORTER PERMEASE PROTEIN YDCU-RELATED"/>
    <property type="match status" value="1"/>
</dbReference>
<evidence type="ECO:0000256" key="10">
    <source>
        <dbReference type="SAM" id="SignalP"/>
    </source>
</evidence>
<evidence type="ECO:0000259" key="11">
    <source>
        <dbReference type="PROSITE" id="PS50928"/>
    </source>
</evidence>
<sequence>MRRRAFLLSAGGTAAGLVLLPRGVLAAEGTIDWYTSSDQNVLDFWTNFVQPGFEAANPGITLNLVDAGDNAGNLSIADRALAALSSGTDPQADFFENFDPRLPAGAMEAGMYVNIKEAGLSNYDKINPLAIDTDYSLPYRGSQVLLAFDTAKLPAEQAPRTFADLVAWIKANPGQFIYNRPDKGGSGGNFVRRAIYEANGKDPSKFTVDNYSPEAAEAALKPAWDILADLAPSLFEEGAYTSGNTQSIQLLSQSAVTMIPAWSDQAIQAIQQGVLPETTGLVQLTDLGLPGGFSRSVVLANGVNRDAALKLADYILTEEVQNAVLTELGGFPGGVLGLREPGAAREVCGRDPRDDPRLPERRLGGGDQRRLVSERRPERAPRRVTARPDTPTATSRRSIGLLLVAPPVALVGWLIIWPILSAIGRTLFLPDGEGGRRFTVETYVGFFSDPYSLGNLGVTLWTTGVCAVLLLIVCLPIALYLRFAKGPLAAYVQSLAIFPMFVPSVILSYAIIRVLGPNGTVDILLNAVGLPKIQSPYLTPWGPVIGLVWDHIPLTVLILLSGLGAVSDASIEAARDVGARRFAVLWHIILPRIGNSILVAISFTVLGIFSAFTLPYVLGPASPEMMGPFMQRTFRDLNDPTTAITQAVITFGFCLVFGLFYVRSVARDRARR</sequence>
<feature type="chain" id="PRO_5001496182" evidence="10">
    <location>
        <begin position="27"/>
        <end position="672"/>
    </location>
</feature>
<feature type="compositionally biased region" description="Basic and acidic residues" evidence="9">
    <location>
        <begin position="347"/>
        <end position="381"/>
    </location>
</feature>
<evidence type="ECO:0000256" key="4">
    <source>
        <dbReference type="ARBA" id="ARBA00022475"/>
    </source>
</evidence>
<name>A0A017HNC6_9RHOB</name>
<dbReference type="InterPro" id="IPR006059">
    <property type="entry name" value="SBP"/>
</dbReference>
<feature type="transmembrane region" description="Helical" evidence="8">
    <location>
        <begin position="597"/>
        <end position="618"/>
    </location>
</feature>